<evidence type="ECO:0000313" key="2">
    <source>
        <dbReference type="Proteomes" id="UP000632222"/>
    </source>
</evidence>
<evidence type="ECO:0008006" key="3">
    <source>
        <dbReference type="Google" id="ProtNLM"/>
    </source>
</evidence>
<dbReference type="RefSeq" id="WP_189002390.1">
    <property type="nucleotide sequence ID" value="NZ_BMOD01000005.1"/>
</dbReference>
<evidence type="ECO:0000313" key="1">
    <source>
        <dbReference type="EMBL" id="GGJ32507.1"/>
    </source>
</evidence>
<reference evidence="2" key="1">
    <citation type="journal article" date="2019" name="Int. J. Syst. Evol. Microbiol.">
        <title>The Global Catalogue of Microorganisms (GCM) 10K type strain sequencing project: providing services to taxonomists for standard genome sequencing and annotation.</title>
        <authorList>
            <consortium name="The Broad Institute Genomics Platform"/>
            <consortium name="The Broad Institute Genome Sequencing Center for Infectious Disease"/>
            <person name="Wu L."/>
            <person name="Ma J."/>
        </authorList>
    </citation>
    <scope>NUCLEOTIDE SEQUENCE [LARGE SCALE GENOMIC DNA]</scope>
    <source>
        <strain evidence="2">JCM 14370</strain>
    </source>
</reference>
<name>A0ABQ2CY71_9DEIO</name>
<dbReference type="InterPro" id="IPR016181">
    <property type="entry name" value="Acyl_CoA_acyltransferase"/>
</dbReference>
<comment type="caution">
    <text evidence="1">The sequence shown here is derived from an EMBL/GenBank/DDBJ whole genome shotgun (WGS) entry which is preliminary data.</text>
</comment>
<proteinExistence type="predicted"/>
<protein>
    <recommendedName>
        <fullName evidence="3">N-acetyltransferase domain-containing protein</fullName>
    </recommendedName>
</protein>
<organism evidence="1 2">
    <name type="scientific">Deinococcus roseus</name>
    <dbReference type="NCBI Taxonomy" id="392414"/>
    <lineage>
        <taxon>Bacteria</taxon>
        <taxon>Thermotogati</taxon>
        <taxon>Deinococcota</taxon>
        <taxon>Deinococci</taxon>
        <taxon>Deinococcales</taxon>
        <taxon>Deinococcaceae</taxon>
        <taxon>Deinococcus</taxon>
    </lineage>
</organism>
<dbReference type="EMBL" id="BMOD01000005">
    <property type="protein sequence ID" value="GGJ32507.1"/>
    <property type="molecule type" value="Genomic_DNA"/>
</dbReference>
<sequence>MTIRRMTLSDISQVLDLIERSSLSELVHTTAEALHSGSLEFEQTFPEMQWKQYVWEENGLQGTFVLHWNPQNLLLEGTPHYCVLYETFWDPKQPELLARQVMLEAALQLVREKNLQTLVVLQNSLNGDLQTYRNLGGEWVQLKDSRGRILNKPTIAFCLE</sequence>
<keyword evidence="2" id="KW-1185">Reference proteome</keyword>
<dbReference type="Proteomes" id="UP000632222">
    <property type="component" value="Unassembled WGS sequence"/>
</dbReference>
<gene>
    <name evidence="1" type="ORF">GCM10008938_18390</name>
</gene>
<dbReference type="SUPFAM" id="SSF55729">
    <property type="entry name" value="Acyl-CoA N-acyltransferases (Nat)"/>
    <property type="match status" value="1"/>
</dbReference>
<accession>A0ABQ2CY71</accession>